<keyword evidence="3" id="KW-1185">Reference proteome</keyword>
<dbReference type="SUPFAM" id="SSF56112">
    <property type="entry name" value="Protein kinase-like (PK-like)"/>
    <property type="match status" value="1"/>
</dbReference>
<accession>A0A2I1HDV2</accession>
<feature type="domain" description="Protein kinase" evidence="1">
    <location>
        <begin position="1"/>
        <end position="93"/>
    </location>
</feature>
<protein>
    <recommendedName>
        <fullName evidence="1">Protein kinase domain-containing protein</fullName>
    </recommendedName>
</protein>
<dbReference type="VEuPathDB" id="FungiDB:RhiirFUN_018711"/>
<dbReference type="InterPro" id="IPR000719">
    <property type="entry name" value="Prot_kinase_dom"/>
</dbReference>
<gene>
    <name evidence="2" type="ORF">RhiirA4_363594</name>
</gene>
<dbReference type="GO" id="GO:0005524">
    <property type="term" value="F:ATP binding"/>
    <property type="evidence" value="ECO:0007669"/>
    <property type="project" value="InterPro"/>
</dbReference>
<dbReference type="Gene3D" id="1.10.510.10">
    <property type="entry name" value="Transferase(Phosphotransferase) domain 1"/>
    <property type="match status" value="1"/>
</dbReference>
<evidence type="ECO:0000259" key="1">
    <source>
        <dbReference type="PROSITE" id="PS50011"/>
    </source>
</evidence>
<comment type="caution">
    <text evidence="2">The sequence shown here is derived from an EMBL/GenBank/DDBJ whole genome shotgun (WGS) entry which is preliminary data.</text>
</comment>
<reference evidence="2 3" key="1">
    <citation type="submission" date="2015-10" db="EMBL/GenBank/DDBJ databases">
        <title>Genome analyses suggest a sexual origin of heterokaryosis in a supposedly ancient asexual fungus.</title>
        <authorList>
            <person name="Ropars J."/>
            <person name="Sedzielewska K."/>
            <person name="Noel J."/>
            <person name="Charron P."/>
            <person name="Farinelli L."/>
            <person name="Marton T."/>
            <person name="Kruger M."/>
            <person name="Pelin A."/>
            <person name="Brachmann A."/>
            <person name="Corradi N."/>
        </authorList>
    </citation>
    <scope>NUCLEOTIDE SEQUENCE [LARGE SCALE GENOMIC DNA]</scope>
    <source>
        <strain evidence="2 3">A4</strain>
    </source>
</reference>
<evidence type="ECO:0000313" key="3">
    <source>
        <dbReference type="Proteomes" id="UP000234323"/>
    </source>
</evidence>
<organism evidence="2 3">
    <name type="scientific">Rhizophagus irregularis</name>
    <dbReference type="NCBI Taxonomy" id="588596"/>
    <lineage>
        <taxon>Eukaryota</taxon>
        <taxon>Fungi</taxon>
        <taxon>Fungi incertae sedis</taxon>
        <taxon>Mucoromycota</taxon>
        <taxon>Glomeromycotina</taxon>
        <taxon>Glomeromycetes</taxon>
        <taxon>Glomerales</taxon>
        <taxon>Glomeraceae</taxon>
        <taxon>Rhizophagus</taxon>
    </lineage>
</organism>
<proteinExistence type="predicted"/>
<name>A0A2I1HDV2_9GLOM</name>
<dbReference type="EMBL" id="LLXI01002408">
    <property type="protein sequence ID" value="PKY57049.1"/>
    <property type="molecule type" value="Genomic_DNA"/>
</dbReference>
<evidence type="ECO:0000313" key="2">
    <source>
        <dbReference type="EMBL" id="PKY57049.1"/>
    </source>
</evidence>
<dbReference type="InterPro" id="IPR011009">
    <property type="entry name" value="Kinase-like_dom_sf"/>
</dbReference>
<dbReference type="Pfam" id="PF07714">
    <property type="entry name" value="PK_Tyr_Ser-Thr"/>
    <property type="match status" value="1"/>
</dbReference>
<sequence>METSTVEVYELHAIITDFGLSRPVDLPRLHDQGNYELFHGTEILQGQKESLASDVYAFGIIMWEFSASERLTFYEWDHLSLIHNIVKVSTKDS</sequence>
<dbReference type="InterPro" id="IPR001245">
    <property type="entry name" value="Ser-Thr/Tyr_kinase_cat_dom"/>
</dbReference>
<dbReference type="GO" id="GO:0004672">
    <property type="term" value="F:protein kinase activity"/>
    <property type="evidence" value="ECO:0007669"/>
    <property type="project" value="InterPro"/>
</dbReference>
<dbReference type="Proteomes" id="UP000234323">
    <property type="component" value="Unassembled WGS sequence"/>
</dbReference>
<dbReference type="PROSITE" id="PS50011">
    <property type="entry name" value="PROTEIN_KINASE_DOM"/>
    <property type="match status" value="1"/>
</dbReference>
<dbReference type="AlphaFoldDB" id="A0A2I1HDV2"/>